<name>A0ABQ3YP59_9ACTN</name>
<keyword evidence="3" id="KW-1185">Reference proteome</keyword>
<proteinExistence type="predicted"/>
<reference evidence="2 3" key="1">
    <citation type="submission" date="2021-01" db="EMBL/GenBank/DDBJ databases">
        <title>Whole genome shotgun sequence of Actinoplanes durhamensis NBRC 14914.</title>
        <authorList>
            <person name="Komaki H."/>
            <person name="Tamura T."/>
        </authorList>
    </citation>
    <scope>NUCLEOTIDE SEQUENCE [LARGE SCALE GENOMIC DNA]</scope>
    <source>
        <strain evidence="2 3">NBRC 14914</strain>
    </source>
</reference>
<protein>
    <submittedName>
        <fullName evidence="2">Uncharacterized protein</fullName>
    </submittedName>
</protein>
<organism evidence="2 3">
    <name type="scientific">Paractinoplanes durhamensis</name>
    <dbReference type="NCBI Taxonomy" id="113563"/>
    <lineage>
        <taxon>Bacteria</taxon>
        <taxon>Bacillati</taxon>
        <taxon>Actinomycetota</taxon>
        <taxon>Actinomycetes</taxon>
        <taxon>Micromonosporales</taxon>
        <taxon>Micromonosporaceae</taxon>
        <taxon>Paractinoplanes</taxon>
    </lineage>
</organism>
<dbReference type="EMBL" id="BOML01000006">
    <property type="protein sequence ID" value="GID99336.1"/>
    <property type="molecule type" value="Genomic_DNA"/>
</dbReference>
<comment type="caution">
    <text evidence="2">The sequence shown here is derived from an EMBL/GenBank/DDBJ whole genome shotgun (WGS) entry which is preliminary data.</text>
</comment>
<sequence>MSKNRRRPTRHAEIAEQVADVPEAQPAVDAARSRRRSARPDDFTEQSAEQSAEQLAGAAEPQPADAGRNRRRSARPDPAAEQRAATGDRPRAEPTRTVGALSGQLPPGTTRQAGEIHTDAGRYLRQAARDDAPARYGTPAGDVDESARRVWEIAFGLVVRRRFEPDSPLAEISRTVALAVHEHASAALPMLDAEMLVRHALGEIVPIGDIDGGIRLAVHLLLFASIADELALGEQELDAIIADAEEKADALVPA</sequence>
<dbReference type="Proteomes" id="UP000637628">
    <property type="component" value="Unassembled WGS sequence"/>
</dbReference>
<evidence type="ECO:0000313" key="3">
    <source>
        <dbReference type="Proteomes" id="UP000637628"/>
    </source>
</evidence>
<dbReference type="RefSeq" id="WP_203724744.1">
    <property type="nucleotide sequence ID" value="NZ_BOML01000006.1"/>
</dbReference>
<feature type="region of interest" description="Disordered" evidence="1">
    <location>
        <begin position="1"/>
        <end position="113"/>
    </location>
</feature>
<gene>
    <name evidence="2" type="ORF">Adu01nite_06870</name>
</gene>
<accession>A0ABQ3YP59</accession>
<evidence type="ECO:0000256" key="1">
    <source>
        <dbReference type="SAM" id="MobiDB-lite"/>
    </source>
</evidence>
<feature type="compositionally biased region" description="Basic and acidic residues" evidence="1">
    <location>
        <begin position="74"/>
        <end position="94"/>
    </location>
</feature>
<evidence type="ECO:0000313" key="2">
    <source>
        <dbReference type="EMBL" id="GID99336.1"/>
    </source>
</evidence>